<accession>A0AB33C1H7</accession>
<evidence type="ECO:0008006" key="3">
    <source>
        <dbReference type="Google" id="ProtNLM"/>
    </source>
</evidence>
<dbReference type="RefSeq" id="WP_065169489.1">
    <property type="nucleotide sequence ID" value="NZ_CP021427.1"/>
</dbReference>
<dbReference type="AlphaFoldDB" id="A0AB33C1H7"/>
<dbReference type="InterPro" id="IPR010982">
    <property type="entry name" value="Lambda_DNA-bd_dom_sf"/>
</dbReference>
<proteinExistence type="predicted"/>
<organism evidence="1 2">
    <name type="scientific">Lactobacillus gasseri</name>
    <dbReference type="NCBI Taxonomy" id="1596"/>
    <lineage>
        <taxon>Bacteria</taxon>
        <taxon>Bacillati</taxon>
        <taxon>Bacillota</taxon>
        <taxon>Bacilli</taxon>
        <taxon>Lactobacillales</taxon>
        <taxon>Lactobacillaceae</taxon>
        <taxon>Lactobacillus</taxon>
    </lineage>
</organism>
<dbReference type="GO" id="GO:0003677">
    <property type="term" value="F:DNA binding"/>
    <property type="evidence" value="ECO:0007669"/>
    <property type="project" value="InterPro"/>
</dbReference>
<evidence type="ECO:0000313" key="1">
    <source>
        <dbReference type="EMBL" id="ART97558.1"/>
    </source>
</evidence>
<reference evidence="1 2" key="1">
    <citation type="submission" date="2017-05" db="EMBL/GenBank/DDBJ databases">
        <authorList>
            <person name="Oh N.-S."/>
        </authorList>
    </citation>
    <scope>NUCLEOTIDE SEQUENCE [LARGE SCALE GENOMIC DNA]</scope>
    <source>
        <strain evidence="1 2">4M13</strain>
    </source>
</reference>
<evidence type="ECO:0000313" key="2">
    <source>
        <dbReference type="Proteomes" id="UP000195798"/>
    </source>
</evidence>
<protein>
    <recommendedName>
        <fullName evidence="3">HTH cro/C1-type domain-containing protein</fullName>
    </recommendedName>
</protein>
<sequence>MELTESQVMAIKRKRGELDLSITALANTTKVSKRTLIAIFKHEHRNVTKTTFKKLNDWLIDEYERTAQHETSI</sequence>
<dbReference type="EMBL" id="CP021427">
    <property type="protein sequence ID" value="ART97558.1"/>
    <property type="molecule type" value="Genomic_DNA"/>
</dbReference>
<gene>
    <name evidence="1" type="ORF">CCE30_00865</name>
</gene>
<dbReference type="SUPFAM" id="SSF47413">
    <property type="entry name" value="lambda repressor-like DNA-binding domains"/>
    <property type="match status" value="1"/>
</dbReference>
<dbReference type="Proteomes" id="UP000195798">
    <property type="component" value="Chromosome"/>
</dbReference>
<name>A0AB33C1H7_LACGS</name>